<reference evidence="1" key="3">
    <citation type="submission" date="2025-09" db="UniProtKB">
        <authorList>
            <consortium name="Ensembl"/>
        </authorList>
    </citation>
    <scope>IDENTIFICATION</scope>
</reference>
<sequence length="114" mass="12172">MLETTSERPWVFSADGEGDVIYGELDSPCVGHGLASPVVVLHSHLERHKPGLLRAQSHQLIYTRALEVKPMAIKTRGVTNGSAGTLSIHHSAPLLGRAGRLAAGHHAQGRITLT</sequence>
<proteinExistence type="predicted"/>
<dbReference type="AlphaFoldDB" id="A0A671TVH0"/>
<evidence type="ECO:0000313" key="1">
    <source>
        <dbReference type="Ensembl" id="ENSSAUP00010005350.1"/>
    </source>
</evidence>
<keyword evidence="2" id="KW-1185">Reference proteome</keyword>
<protein>
    <submittedName>
        <fullName evidence="1">Uncharacterized protein</fullName>
    </submittedName>
</protein>
<dbReference type="Proteomes" id="UP000472265">
    <property type="component" value="Chromosome 17"/>
</dbReference>
<reference evidence="1" key="1">
    <citation type="submission" date="2021-04" db="EMBL/GenBank/DDBJ databases">
        <authorList>
            <consortium name="Wellcome Sanger Institute Data Sharing"/>
        </authorList>
    </citation>
    <scope>NUCLEOTIDE SEQUENCE [LARGE SCALE GENOMIC DNA]</scope>
</reference>
<dbReference type="GeneTree" id="ENSGT01000000214971"/>
<accession>A0A671TVH0</accession>
<reference evidence="1" key="2">
    <citation type="submission" date="2025-08" db="UniProtKB">
        <authorList>
            <consortium name="Ensembl"/>
        </authorList>
    </citation>
    <scope>IDENTIFICATION</scope>
</reference>
<evidence type="ECO:0000313" key="2">
    <source>
        <dbReference type="Proteomes" id="UP000472265"/>
    </source>
</evidence>
<dbReference type="InParanoid" id="A0A671TVH0"/>
<dbReference type="Ensembl" id="ENSSAUT00010005752.1">
    <property type="protein sequence ID" value="ENSSAUP00010005350.1"/>
    <property type="gene ID" value="ENSSAUG00010002700.1"/>
</dbReference>
<dbReference type="OMA" id="HSHIKGH"/>
<name>A0A671TVH0_SPAAU</name>
<organism evidence="1 2">
    <name type="scientific">Sparus aurata</name>
    <name type="common">Gilthead sea bream</name>
    <dbReference type="NCBI Taxonomy" id="8175"/>
    <lineage>
        <taxon>Eukaryota</taxon>
        <taxon>Metazoa</taxon>
        <taxon>Chordata</taxon>
        <taxon>Craniata</taxon>
        <taxon>Vertebrata</taxon>
        <taxon>Euteleostomi</taxon>
        <taxon>Actinopterygii</taxon>
        <taxon>Neopterygii</taxon>
        <taxon>Teleostei</taxon>
        <taxon>Neoteleostei</taxon>
        <taxon>Acanthomorphata</taxon>
        <taxon>Eupercaria</taxon>
        <taxon>Spariformes</taxon>
        <taxon>Sparidae</taxon>
        <taxon>Sparus</taxon>
    </lineage>
</organism>